<feature type="domain" description="ABC3 transporter permease C-terminal" evidence="12">
    <location>
        <begin position="247"/>
        <end position="355"/>
    </location>
</feature>
<dbReference type="PANTHER" id="PTHR43738">
    <property type="entry name" value="ABC TRANSPORTER, MEMBRANE PROTEIN"/>
    <property type="match status" value="1"/>
</dbReference>
<accession>A0ABT4E4F8</accession>
<dbReference type="PANTHER" id="PTHR43738:SF1">
    <property type="entry name" value="HEMIN TRANSPORT SYSTEM PERMEASE PROTEIN HRTB-RELATED"/>
    <property type="match status" value="1"/>
</dbReference>
<dbReference type="EMBL" id="JAMDLW010000060">
    <property type="protein sequence ID" value="MCY9523141.1"/>
    <property type="molecule type" value="Genomic_DNA"/>
</dbReference>
<gene>
    <name evidence="13" type="ORF">M5X09_26425</name>
</gene>
<reference evidence="13 14" key="1">
    <citation type="submission" date="2022-05" db="EMBL/GenBank/DDBJ databases">
        <title>Genome Sequencing of Bee-Associated Microbes.</title>
        <authorList>
            <person name="Dunlap C."/>
        </authorList>
    </citation>
    <scope>NUCLEOTIDE SEQUENCE [LARGE SCALE GENOMIC DNA]</scope>
    <source>
        <strain evidence="13 14">NRRL NRS-1438</strain>
    </source>
</reference>
<evidence type="ECO:0000256" key="2">
    <source>
        <dbReference type="ARBA" id="ARBA00008697"/>
    </source>
</evidence>
<keyword evidence="6" id="KW-1003">Cell membrane</keyword>
<keyword evidence="7 11" id="KW-0812">Transmembrane</keyword>
<protein>
    <recommendedName>
        <fullName evidence="4">Putative hemin transport system permease protein HrtB</fullName>
    </recommendedName>
</protein>
<name>A0ABT4E4F8_9BACL</name>
<keyword evidence="8 11" id="KW-1133">Transmembrane helix</keyword>
<comment type="function">
    <text evidence="10">Part of the ABC transporter complex hrt involved in hemin import. Responsible for the translocation of the substrate across the membrane.</text>
</comment>
<evidence type="ECO:0000256" key="11">
    <source>
        <dbReference type="SAM" id="Phobius"/>
    </source>
</evidence>
<comment type="similarity">
    <text evidence="2">Belongs to the ABC-4 integral membrane protein family. HrtB subfamily.</text>
</comment>
<evidence type="ECO:0000256" key="8">
    <source>
        <dbReference type="ARBA" id="ARBA00022989"/>
    </source>
</evidence>
<dbReference type="InterPro" id="IPR003838">
    <property type="entry name" value="ABC3_permease_C"/>
</dbReference>
<proteinExistence type="inferred from homology"/>
<organism evidence="13 14">
    <name type="scientific">Paenibacillus apiarius</name>
    <dbReference type="NCBI Taxonomy" id="46240"/>
    <lineage>
        <taxon>Bacteria</taxon>
        <taxon>Bacillati</taxon>
        <taxon>Bacillota</taxon>
        <taxon>Bacilli</taxon>
        <taxon>Bacillales</taxon>
        <taxon>Paenibacillaceae</taxon>
        <taxon>Paenibacillus</taxon>
    </lineage>
</organism>
<comment type="subcellular location">
    <subcellularLocation>
        <location evidence="1">Cell membrane</location>
        <topology evidence="1">Multi-pass membrane protein</topology>
    </subcellularLocation>
</comment>
<feature type="transmembrane region" description="Helical" evidence="11">
    <location>
        <begin position="330"/>
        <end position="350"/>
    </location>
</feature>
<evidence type="ECO:0000256" key="3">
    <source>
        <dbReference type="ARBA" id="ARBA00011131"/>
    </source>
</evidence>
<evidence type="ECO:0000256" key="10">
    <source>
        <dbReference type="ARBA" id="ARBA00024973"/>
    </source>
</evidence>
<feature type="transmembrane region" description="Helical" evidence="11">
    <location>
        <begin position="245"/>
        <end position="267"/>
    </location>
</feature>
<evidence type="ECO:0000313" key="13">
    <source>
        <dbReference type="EMBL" id="MCY9523141.1"/>
    </source>
</evidence>
<sequence length="366" mass="39177">MFLAIREMKHAKSRFVLIGFIMVLVACLTLIVSGLANGLSGDNASAIQHMNADYMIYQADTDYKLTRSVLSRDKLDEVKKQDEVTDAAPLIQTMLTVTQEHSAKKSDVALFAIEQNSMLMPDVTEGKSLSGNGKHEIVVDASLKEDGVKLGDVLTIKDTTATMSVVGFVQNQMFSHAPVVYMDMEGLESLMTETGQPMPRLSAIAIKAGGNIQNALAGKVEGIDIATKDQALQGIPGFKEEQGSLTMMIGFLVVIAAFVQAVFFYVITLQKTNQFGVLKAIGASTFYLAKNLIGQVLSLAVVSVAVSIGLTFGVNAVMPDSMPFDLGAHVLIQYSGLLVLVSVLGALLSLRRIAAVDAIEAIGRVE</sequence>
<evidence type="ECO:0000256" key="6">
    <source>
        <dbReference type="ARBA" id="ARBA00022475"/>
    </source>
</evidence>
<keyword evidence="9 11" id="KW-0472">Membrane</keyword>
<evidence type="ECO:0000256" key="1">
    <source>
        <dbReference type="ARBA" id="ARBA00004651"/>
    </source>
</evidence>
<dbReference type="PROSITE" id="PS51257">
    <property type="entry name" value="PROKAR_LIPOPROTEIN"/>
    <property type="match status" value="1"/>
</dbReference>
<evidence type="ECO:0000259" key="12">
    <source>
        <dbReference type="Pfam" id="PF02687"/>
    </source>
</evidence>
<evidence type="ECO:0000256" key="7">
    <source>
        <dbReference type="ARBA" id="ARBA00022692"/>
    </source>
</evidence>
<comment type="caution">
    <text evidence="13">The sequence shown here is derived from an EMBL/GenBank/DDBJ whole genome shotgun (WGS) entry which is preliminary data.</text>
</comment>
<dbReference type="Pfam" id="PF02687">
    <property type="entry name" value="FtsX"/>
    <property type="match status" value="1"/>
</dbReference>
<dbReference type="Proteomes" id="UP001207626">
    <property type="component" value="Unassembled WGS sequence"/>
</dbReference>
<evidence type="ECO:0000256" key="4">
    <source>
        <dbReference type="ARBA" id="ARBA00016962"/>
    </source>
</evidence>
<evidence type="ECO:0000256" key="5">
    <source>
        <dbReference type="ARBA" id="ARBA00022448"/>
    </source>
</evidence>
<comment type="subunit">
    <text evidence="3">The complex is composed of two ATP-binding proteins (HrtA), two transmembrane proteins (HrtB) and a solute-binding protein.</text>
</comment>
<evidence type="ECO:0000256" key="9">
    <source>
        <dbReference type="ARBA" id="ARBA00023136"/>
    </source>
</evidence>
<keyword evidence="5" id="KW-0813">Transport</keyword>
<evidence type="ECO:0000313" key="14">
    <source>
        <dbReference type="Proteomes" id="UP001207626"/>
    </source>
</evidence>
<feature type="transmembrane region" description="Helical" evidence="11">
    <location>
        <begin position="296"/>
        <end position="318"/>
    </location>
</feature>
<dbReference type="InterPro" id="IPR051125">
    <property type="entry name" value="ABC-4/HrtB_transporter"/>
</dbReference>
<dbReference type="RefSeq" id="WP_087434089.1">
    <property type="nucleotide sequence ID" value="NZ_JAMDLV010000073.1"/>
</dbReference>
<keyword evidence="14" id="KW-1185">Reference proteome</keyword>